<accession>A0A7G2C0F4</accession>
<gene>
    <name evidence="15" type="ORF">ADEAN_000070900</name>
</gene>
<evidence type="ECO:0000256" key="7">
    <source>
        <dbReference type="ARBA" id="ARBA00023136"/>
    </source>
</evidence>
<dbReference type="AlphaFoldDB" id="A0A7G2C0F4"/>
<keyword evidence="7 9" id="KW-0472">Membrane</keyword>
<dbReference type="EMBL" id="LR877145">
    <property type="protein sequence ID" value="CAD2213268.1"/>
    <property type="molecule type" value="Genomic_DNA"/>
</dbReference>
<organism evidence="15 16">
    <name type="scientific">Angomonas deanei</name>
    <dbReference type="NCBI Taxonomy" id="59799"/>
    <lineage>
        <taxon>Eukaryota</taxon>
        <taxon>Discoba</taxon>
        <taxon>Euglenozoa</taxon>
        <taxon>Kinetoplastea</taxon>
        <taxon>Metakinetoplastina</taxon>
        <taxon>Trypanosomatida</taxon>
        <taxon>Trypanosomatidae</taxon>
        <taxon>Strigomonadinae</taxon>
        <taxon>Angomonas</taxon>
    </lineage>
</organism>
<keyword evidence="9" id="KW-0963">Cytoplasm</keyword>
<dbReference type="Pfam" id="PF04810">
    <property type="entry name" value="zf-Sec23_Sec24"/>
    <property type="match status" value="1"/>
</dbReference>
<dbReference type="SUPFAM" id="SSF82919">
    <property type="entry name" value="Zn-finger domain of Sec23/24"/>
    <property type="match status" value="1"/>
</dbReference>
<dbReference type="Pfam" id="PF04815">
    <property type="entry name" value="Sec23_helical"/>
    <property type="match status" value="1"/>
</dbReference>
<dbReference type="InterPro" id="IPR036180">
    <property type="entry name" value="Gelsolin-like_dom_sf"/>
</dbReference>
<keyword evidence="2 9" id="KW-0479">Metal-binding</keyword>
<dbReference type="FunFam" id="3.40.50.410:FF:000043">
    <property type="entry name" value="Protein transport protein SEC23"/>
    <property type="match status" value="1"/>
</dbReference>
<name>A0A7G2C0F4_9TRYP</name>
<evidence type="ECO:0000256" key="8">
    <source>
        <dbReference type="ARBA" id="ARBA00023329"/>
    </source>
</evidence>
<dbReference type="GO" id="GO:0070971">
    <property type="term" value="C:endoplasmic reticulum exit site"/>
    <property type="evidence" value="ECO:0007669"/>
    <property type="project" value="TreeGrafter"/>
</dbReference>
<dbReference type="InterPro" id="IPR036174">
    <property type="entry name" value="Znf_Sec23_Sec24_sf"/>
</dbReference>
<dbReference type="GO" id="GO:0005096">
    <property type="term" value="F:GTPase activator activity"/>
    <property type="evidence" value="ECO:0007669"/>
    <property type="project" value="TreeGrafter"/>
</dbReference>
<evidence type="ECO:0000259" key="11">
    <source>
        <dbReference type="Pfam" id="PF04810"/>
    </source>
</evidence>
<evidence type="ECO:0000256" key="2">
    <source>
        <dbReference type="ARBA" id="ARBA00022723"/>
    </source>
</evidence>
<dbReference type="Gene3D" id="2.60.40.1670">
    <property type="entry name" value="beta-sandwich domain of Sec23/24"/>
    <property type="match status" value="1"/>
</dbReference>
<proteinExistence type="inferred from homology"/>
<evidence type="ECO:0000259" key="13">
    <source>
        <dbReference type="Pfam" id="PF04815"/>
    </source>
</evidence>
<evidence type="ECO:0000256" key="5">
    <source>
        <dbReference type="ARBA" id="ARBA00022892"/>
    </source>
</evidence>
<dbReference type="PANTHER" id="PTHR11141">
    <property type="entry name" value="PROTEIN TRANSPORT PROTEIN SEC23"/>
    <property type="match status" value="1"/>
</dbReference>
<keyword evidence="3 9" id="KW-0256">Endoplasmic reticulum</keyword>
<dbReference type="InterPro" id="IPR036175">
    <property type="entry name" value="Sec23/24_helical_dom_sf"/>
</dbReference>
<evidence type="ECO:0000313" key="15">
    <source>
        <dbReference type="EMBL" id="CAD2213268.1"/>
    </source>
</evidence>
<feature type="domain" description="Zinc finger Sec23/Sec24-type" evidence="11">
    <location>
        <begin position="23"/>
        <end position="57"/>
    </location>
</feature>
<keyword evidence="4 9" id="KW-0862">Zinc</keyword>
<dbReference type="InterPro" id="IPR037364">
    <property type="entry name" value="Sec23"/>
</dbReference>
<keyword evidence="1 9" id="KW-0813">Transport</keyword>
<keyword evidence="6 9" id="KW-0653">Protein transport</keyword>
<dbReference type="InterPro" id="IPR012990">
    <property type="entry name" value="Beta-sandwich_Sec23_24"/>
</dbReference>
<dbReference type="Gene3D" id="3.40.20.10">
    <property type="entry name" value="Severin"/>
    <property type="match status" value="1"/>
</dbReference>
<dbReference type="Proteomes" id="UP000515908">
    <property type="component" value="Chromosome 01"/>
</dbReference>
<dbReference type="Gene3D" id="3.40.50.410">
    <property type="entry name" value="von Willebrand factor, type A domain"/>
    <property type="match status" value="1"/>
</dbReference>
<feature type="domain" description="Sec23/Sec24 trunk" evidence="12">
    <location>
        <begin position="81"/>
        <end position="325"/>
    </location>
</feature>
<dbReference type="Pfam" id="PF04811">
    <property type="entry name" value="Sec23_trunk"/>
    <property type="match status" value="1"/>
</dbReference>
<dbReference type="PANTHER" id="PTHR11141:SF33">
    <property type="entry name" value="PROTEIN TRANSPORT PROTEIN SEC23"/>
    <property type="match status" value="1"/>
</dbReference>
<evidence type="ECO:0000313" key="16">
    <source>
        <dbReference type="Proteomes" id="UP000515908"/>
    </source>
</evidence>
<dbReference type="InterPro" id="IPR029006">
    <property type="entry name" value="ADF-H/Gelsolin-like_dom_sf"/>
</dbReference>
<feature type="domain" description="Sec23/Sec24 beta-sandwich" evidence="14">
    <location>
        <begin position="340"/>
        <end position="438"/>
    </location>
</feature>
<dbReference type="Pfam" id="PF08033">
    <property type="entry name" value="Sec23_BS"/>
    <property type="match status" value="1"/>
</dbReference>
<keyword evidence="8 9" id="KW-0968">Cytoplasmic vesicle</keyword>
<dbReference type="InterPro" id="IPR036465">
    <property type="entry name" value="vWFA_dom_sf"/>
</dbReference>
<evidence type="ECO:0000259" key="10">
    <source>
        <dbReference type="Pfam" id="PF00626"/>
    </source>
</evidence>
<feature type="domain" description="Gelsolin-like" evidence="10">
    <location>
        <begin position="568"/>
        <end position="648"/>
    </location>
</feature>
<dbReference type="GO" id="GO:0006886">
    <property type="term" value="P:intracellular protein transport"/>
    <property type="evidence" value="ECO:0007669"/>
    <property type="project" value="InterPro"/>
</dbReference>
<dbReference type="GO" id="GO:0008270">
    <property type="term" value="F:zinc ion binding"/>
    <property type="evidence" value="ECO:0007669"/>
    <property type="project" value="InterPro"/>
</dbReference>
<dbReference type="Gene3D" id="2.30.30.380">
    <property type="entry name" value="Zn-finger domain of Sec23/24"/>
    <property type="match status" value="1"/>
</dbReference>
<dbReference type="SUPFAM" id="SSF53300">
    <property type="entry name" value="vWA-like"/>
    <property type="match status" value="1"/>
</dbReference>
<dbReference type="GO" id="GO:0090110">
    <property type="term" value="P:COPII-coated vesicle cargo loading"/>
    <property type="evidence" value="ECO:0007669"/>
    <property type="project" value="TreeGrafter"/>
</dbReference>
<dbReference type="GO" id="GO:0030127">
    <property type="term" value="C:COPII vesicle coat"/>
    <property type="evidence" value="ECO:0007669"/>
    <property type="project" value="InterPro"/>
</dbReference>
<reference evidence="15 16" key="1">
    <citation type="submission" date="2020-08" db="EMBL/GenBank/DDBJ databases">
        <authorList>
            <person name="Newling K."/>
            <person name="Davey J."/>
            <person name="Forrester S."/>
        </authorList>
    </citation>
    <scope>NUCLEOTIDE SEQUENCE [LARGE SCALE GENOMIC DNA]</scope>
    <source>
        <strain evidence="16">Crithidia deanei Carvalho (ATCC PRA-265)</strain>
    </source>
</reference>
<dbReference type="InterPro" id="IPR006896">
    <property type="entry name" value="Sec23/24_trunk_dom"/>
</dbReference>
<keyword evidence="16" id="KW-1185">Reference proteome</keyword>
<evidence type="ECO:0000256" key="1">
    <source>
        <dbReference type="ARBA" id="ARBA00022448"/>
    </source>
</evidence>
<dbReference type="Gene3D" id="1.20.120.730">
    <property type="entry name" value="Sec23/Sec24 helical domain"/>
    <property type="match status" value="1"/>
</dbReference>
<dbReference type="SUPFAM" id="SSF81811">
    <property type="entry name" value="Helical domain of Sec23/24"/>
    <property type="match status" value="1"/>
</dbReference>
<evidence type="ECO:0000256" key="3">
    <source>
        <dbReference type="ARBA" id="ARBA00022824"/>
    </source>
</evidence>
<dbReference type="VEuPathDB" id="TriTrypDB:ADEAN_000070900"/>
<keyword evidence="5 9" id="KW-0931">ER-Golgi transport</keyword>
<feature type="domain" description="Sec23/Sec24 helical" evidence="13">
    <location>
        <begin position="454"/>
        <end position="552"/>
    </location>
</feature>
<comment type="function">
    <text evidence="9">Component of the coat protein complex II (COPII) which promotes the formation of transport vesicles from the endoplasmic reticulum (ER). The coat has two main functions, the physical deformation of the endoplasmic reticulum membrane into vesicles and the selection of cargo molecules.</text>
</comment>
<comment type="similarity">
    <text evidence="9">Belongs to the SEC23/SEC24 family. SEC23 subfamily.</text>
</comment>
<dbReference type="SUPFAM" id="SSF81995">
    <property type="entry name" value="beta-sandwich domain of Sec23/24"/>
    <property type="match status" value="1"/>
</dbReference>
<dbReference type="SUPFAM" id="SSF82754">
    <property type="entry name" value="C-terminal, gelsolin-like domain of Sec23/24"/>
    <property type="match status" value="1"/>
</dbReference>
<sequence length="702" mass="78597">MVIPLGCVYRPLAQQCLEIQRDPITCKACGGILNPFCQVNGANYSCPFCRQRDTLPNLGVFPPEATQGNETVEYVMPAQRPPATFVFVIDTCLDTEEEMEGLRQFLLETLERLPEYANIVFITFGSAVQIHDLSGRFSYPRATVLRGSHEVTVKLLDELVPDLHPYVVARSTGYETLQGLIQNLTMDLWPVMKDYRALRCTGAALSAAASILQKVAPNTGSCILTFLSGACTTGPGIVVETSREHLIRTHNDIRDGTQAARHFSSSCTFYDTLMRRIVAQGHSLNVFAASLDQLGIAEMKICIQSSGGVVLNAESWHQQPFRNSLYYFFKQRENGSLMAGFNATFDVITCPTWKVQGVIGECVGTGKKSTSVAESEVGLGGTCQWTSCMIDETTSFAIYYDTVTGPQGCENNQVRYTQIITRYETGFEKRTRVSTLTVGRVMKPTIQQLTVAFDQETAAVLLARQALYKTDTLPPLEVLRWLDRTVLRLVRKFAQYTKNDPHSLRLPNEFTLFPQFMYHLRRSGYLNVFNSSPDESSILRLQLLKSCVEDSMTQIQPALYSYTLEGAPEPVSLDSSAIKPDNILILDTFFEVLIHYGSTIAEWRRAGYADQEDYAYFRDFLEVPMNDAQTIASARYPTPRLIDVCQNDPDSRILYNRINPSKTYVQMDQTTSNTPNTGDLVYTDDTSLEAFTAHLKKLAVSE</sequence>
<dbReference type="Pfam" id="PF00626">
    <property type="entry name" value="Gelsolin"/>
    <property type="match status" value="1"/>
</dbReference>
<evidence type="ECO:0000259" key="12">
    <source>
        <dbReference type="Pfam" id="PF04811"/>
    </source>
</evidence>
<dbReference type="OrthoDB" id="10256289at2759"/>
<dbReference type="InterPro" id="IPR006895">
    <property type="entry name" value="Znf_Sec23_Sec24"/>
</dbReference>
<evidence type="ECO:0000256" key="6">
    <source>
        <dbReference type="ARBA" id="ARBA00022927"/>
    </source>
</evidence>
<comment type="subcellular location">
    <subcellularLocation>
        <location evidence="9">Cytoplasmic vesicle</location>
        <location evidence="9">COPII-coated vesicle membrane</location>
        <topology evidence="9">Peripheral membrane protein</topology>
        <orientation evidence="9">Cytoplasmic side</orientation>
    </subcellularLocation>
    <subcellularLocation>
        <location evidence="9">Endoplasmic reticulum membrane</location>
        <topology evidence="9">Peripheral membrane protein</topology>
        <orientation evidence="9">Cytoplasmic side</orientation>
    </subcellularLocation>
</comment>
<dbReference type="InterPro" id="IPR007123">
    <property type="entry name" value="Gelsolin-like_dom"/>
</dbReference>
<dbReference type="GO" id="GO:0005789">
    <property type="term" value="C:endoplasmic reticulum membrane"/>
    <property type="evidence" value="ECO:0007669"/>
    <property type="project" value="UniProtKB-SubCell"/>
</dbReference>
<dbReference type="InterPro" id="IPR006900">
    <property type="entry name" value="Sec23/24_helical_dom"/>
</dbReference>
<protein>
    <recommendedName>
        <fullName evidence="9">Protein transport protein SEC23</fullName>
    </recommendedName>
</protein>
<evidence type="ECO:0000256" key="4">
    <source>
        <dbReference type="ARBA" id="ARBA00022833"/>
    </source>
</evidence>
<evidence type="ECO:0000256" key="9">
    <source>
        <dbReference type="RuleBase" id="RU365030"/>
    </source>
</evidence>
<evidence type="ECO:0000259" key="14">
    <source>
        <dbReference type="Pfam" id="PF08033"/>
    </source>
</evidence>